<feature type="region of interest" description="Disordered" evidence="1">
    <location>
        <begin position="188"/>
        <end position="207"/>
    </location>
</feature>
<name>A0A074YQG8_AURSE</name>
<evidence type="ECO:0000313" key="3">
    <source>
        <dbReference type="Proteomes" id="UP000030641"/>
    </source>
</evidence>
<dbReference type="Proteomes" id="UP000030641">
    <property type="component" value="Unassembled WGS sequence"/>
</dbReference>
<accession>A0A074YQG8</accession>
<sequence>MGEQLDDDRWIDEMFYSEPLPDAMGSEKRREVLQNLGLWDKYEALRRKYQQNSLRGFERPPREPEIRLNDYPCIHFEVLCPYTRDLFVDGELDYKPEFKRPEGIYTMRALLWLFRELQCYKPENRRDPANHYATIDPTTKTAIPPGLGIKERYMQIIEEGLAVWSAYLIELDRLHSIVQTVREQRQTAIDRRAAGEETDEEGPRPLTPVDATYALQAADVSPFDHEPRIAQLGIAAARKVVSESNMICHLARNLFANMQHQIFDNDDQDQMAYFYWNMIDLVIPGERTLVDPRDPVNRDGMPWAWLVVNINAKNFVVNFLPKDDWPDWDVANPSIQEWITEWRTPMGPPLYGPGEVEGSAIPNAREKTAYLNLKQRQDPKLHEELGEFALIHFEILIMWDFNASATPGQVTIPRVSKANIRFYIDMVTAMPEGYEARFMTYIVMKDVRQGRYSHNPKPKRQFEIGSRLGQKWVRILQKAIQEWKGYLAYITAGDSDEEDEDID</sequence>
<evidence type="ECO:0000256" key="1">
    <source>
        <dbReference type="SAM" id="MobiDB-lite"/>
    </source>
</evidence>
<protein>
    <submittedName>
        <fullName evidence="2">Uncharacterized protein</fullName>
    </submittedName>
</protein>
<dbReference type="OrthoDB" id="3828114at2759"/>
<dbReference type="AlphaFoldDB" id="A0A074YQG8"/>
<organism evidence="2 3">
    <name type="scientific">Aureobasidium subglaciale (strain EXF-2481)</name>
    <name type="common">Aureobasidium pullulans var. subglaciale</name>
    <dbReference type="NCBI Taxonomy" id="1043005"/>
    <lineage>
        <taxon>Eukaryota</taxon>
        <taxon>Fungi</taxon>
        <taxon>Dikarya</taxon>
        <taxon>Ascomycota</taxon>
        <taxon>Pezizomycotina</taxon>
        <taxon>Dothideomycetes</taxon>
        <taxon>Dothideomycetidae</taxon>
        <taxon>Dothideales</taxon>
        <taxon>Saccotheciaceae</taxon>
        <taxon>Aureobasidium</taxon>
    </lineage>
</organism>
<gene>
    <name evidence="2" type="ORF">AUEXF2481DRAFT_1396</name>
</gene>
<dbReference type="EMBL" id="KL584750">
    <property type="protein sequence ID" value="KEQ99930.1"/>
    <property type="molecule type" value="Genomic_DNA"/>
</dbReference>
<dbReference type="RefSeq" id="XP_013347952.1">
    <property type="nucleotide sequence ID" value="XM_013492498.1"/>
</dbReference>
<reference evidence="2 3" key="1">
    <citation type="journal article" date="2014" name="BMC Genomics">
        <title>Genome sequencing of four Aureobasidium pullulans varieties: biotechnological potential, stress tolerance, and description of new species.</title>
        <authorList>
            <person name="Gostin Ar C."/>
            <person name="Ohm R.A."/>
            <person name="Kogej T."/>
            <person name="Sonjak S."/>
            <person name="Turk M."/>
            <person name="Zajc J."/>
            <person name="Zalar P."/>
            <person name="Grube M."/>
            <person name="Sun H."/>
            <person name="Han J."/>
            <person name="Sharma A."/>
            <person name="Chiniquy J."/>
            <person name="Ngan C.Y."/>
            <person name="Lipzen A."/>
            <person name="Barry K."/>
            <person name="Grigoriev I.V."/>
            <person name="Gunde-Cimerman N."/>
        </authorList>
    </citation>
    <scope>NUCLEOTIDE SEQUENCE [LARGE SCALE GENOMIC DNA]</scope>
    <source>
        <strain evidence="2 3">EXF-2481</strain>
    </source>
</reference>
<dbReference type="GeneID" id="25362067"/>
<proteinExistence type="predicted"/>
<dbReference type="HOGENOM" id="CLU_541817_0_0_1"/>
<keyword evidence="3" id="KW-1185">Reference proteome</keyword>
<evidence type="ECO:0000313" key="2">
    <source>
        <dbReference type="EMBL" id="KEQ99930.1"/>
    </source>
</evidence>
<dbReference type="InParanoid" id="A0A074YQG8"/>